<name>A0A934R4X8_9BACT</name>
<feature type="domain" description="Carboxymuconolactone decarboxylase-like" evidence="1">
    <location>
        <begin position="19"/>
        <end position="94"/>
    </location>
</feature>
<dbReference type="AlphaFoldDB" id="A0A934R4X8"/>
<dbReference type="PANTHER" id="PTHR34846">
    <property type="entry name" value="4-CARBOXYMUCONOLACTONE DECARBOXYLASE FAMILY PROTEIN (AFU_ORTHOLOGUE AFUA_6G11590)"/>
    <property type="match status" value="1"/>
</dbReference>
<organism evidence="2 3">
    <name type="scientific">Luteolibacter yonseiensis</name>
    <dbReference type="NCBI Taxonomy" id="1144680"/>
    <lineage>
        <taxon>Bacteria</taxon>
        <taxon>Pseudomonadati</taxon>
        <taxon>Verrucomicrobiota</taxon>
        <taxon>Verrucomicrobiia</taxon>
        <taxon>Verrucomicrobiales</taxon>
        <taxon>Verrucomicrobiaceae</taxon>
        <taxon>Luteolibacter</taxon>
    </lineage>
</organism>
<dbReference type="InterPro" id="IPR029032">
    <property type="entry name" value="AhpD-like"/>
</dbReference>
<sequence>MNTRLDYLKYGPGAIKALHGVEHYLQNCGLEKSLRHLIQLRASQINGCAFCIDMHVEDALADGEHPTRLHLLSVWEETPVFSEREQVAIAWTEAVTQLTEGGPSDELFARAQQQFTEEELVNLNLAVGMINMWNRFAKTFHTQPALKGFKTSTAANSH</sequence>
<dbReference type="Proteomes" id="UP000600139">
    <property type="component" value="Unassembled WGS sequence"/>
</dbReference>
<dbReference type="PANTHER" id="PTHR34846:SF10">
    <property type="entry name" value="CYTOPLASMIC PROTEIN"/>
    <property type="match status" value="1"/>
</dbReference>
<protein>
    <submittedName>
        <fullName evidence="2">Carboxymuconolactone decarboxylase family protein</fullName>
    </submittedName>
</protein>
<accession>A0A934R4X8</accession>
<evidence type="ECO:0000313" key="2">
    <source>
        <dbReference type="EMBL" id="MBK1817019.1"/>
    </source>
</evidence>
<dbReference type="InterPro" id="IPR003779">
    <property type="entry name" value="CMD-like"/>
</dbReference>
<proteinExistence type="predicted"/>
<gene>
    <name evidence="2" type="ORF">JIN84_15450</name>
</gene>
<evidence type="ECO:0000259" key="1">
    <source>
        <dbReference type="Pfam" id="PF02627"/>
    </source>
</evidence>
<dbReference type="GO" id="GO:0051920">
    <property type="term" value="F:peroxiredoxin activity"/>
    <property type="evidence" value="ECO:0007669"/>
    <property type="project" value="InterPro"/>
</dbReference>
<dbReference type="NCBIfam" id="TIGR00778">
    <property type="entry name" value="ahpD_dom"/>
    <property type="match status" value="1"/>
</dbReference>
<dbReference type="Pfam" id="PF02627">
    <property type="entry name" value="CMD"/>
    <property type="match status" value="1"/>
</dbReference>
<dbReference type="Gene3D" id="1.20.1290.10">
    <property type="entry name" value="AhpD-like"/>
    <property type="match status" value="1"/>
</dbReference>
<reference evidence="2" key="1">
    <citation type="submission" date="2021-01" db="EMBL/GenBank/DDBJ databases">
        <title>Modified the classification status of verrucomicrobia.</title>
        <authorList>
            <person name="Feng X."/>
        </authorList>
    </citation>
    <scope>NUCLEOTIDE SEQUENCE</scope>
    <source>
        <strain evidence="2">JCM 18052</strain>
    </source>
</reference>
<comment type="caution">
    <text evidence="2">The sequence shown here is derived from an EMBL/GenBank/DDBJ whole genome shotgun (WGS) entry which is preliminary data.</text>
</comment>
<dbReference type="InterPro" id="IPR004675">
    <property type="entry name" value="AhpD_core"/>
</dbReference>
<dbReference type="EMBL" id="JAENIK010000011">
    <property type="protein sequence ID" value="MBK1817019.1"/>
    <property type="molecule type" value="Genomic_DNA"/>
</dbReference>
<dbReference type="SUPFAM" id="SSF69118">
    <property type="entry name" value="AhpD-like"/>
    <property type="match status" value="1"/>
</dbReference>
<evidence type="ECO:0000313" key="3">
    <source>
        <dbReference type="Proteomes" id="UP000600139"/>
    </source>
</evidence>
<keyword evidence="3" id="KW-1185">Reference proteome</keyword>
<dbReference type="RefSeq" id="WP_200351941.1">
    <property type="nucleotide sequence ID" value="NZ_BAABHZ010000006.1"/>
</dbReference>